<dbReference type="InterPro" id="IPR041609">
    <property type="entry name" value="PurL_linker"/>
</dbReference>
<keyword evidence="5" id="KW-0067">ATP-binding</keyword>
<dbReference type="Pfam" id="PF02769">
    <property type="entry name" value="AIRS_C"/>
    <property type="match status" value="1"/>
</dbReference>
<dbReference type="PANTHER" id="PTHR10099">
    <property type="entry name" value="PHOSPHORIBOSYLFORMYLGLYCINAMIDINE SYNTHASE"/>
    <property type="match status" value="1"/>
</dbReference>
<evidence type="ECO:0000313" key="9">
    <source>
        <dbReference type="EMBL" id="USF25006.1"/>
    </source>
</evidence>
<dbReference type="GO" id="GO:0004642">
    <property type="term" value="F:phosphoribosylformylglycinamidine synthase activity"/>
    <property type="evidence" value="ECO:0007669"/>
    <property type="project" value="UniProtKB-EC"/>
</dbReference>
<keyword evidence="1 9" id="KW-0436">Ligase</keyword>
<dbReference type="Gene3D" id="1.10.8.750">
    <property type="entry name" value="Phosphoribosylformylglycinamidine synthase, linker domain"/>
    <property type="match status" value="1"/>
</dbReference>
<dbReference type="eggNOG" id="COG0047">
    <property type="taxonomic scope" value="Bacteria"/>
</dbReference>
<dbReference type="NCBIfam" id="TIGR01857">
    <property type="entry name" value="FGAM-synthase"/>
    <property type="match status" value="1"/>
</dbReference>
<evidence type="ECO:0000259" key="7">
    <source>
        <dbReference type="Pfam" id="PF02769"/>
    </source>
</evidence>
<dbReference type="Pfam" id="PF13507">
    <property type="entry name" value="GATase_5"/>
    <property type="match status" value="1"/>
</dbReference>
<reference evidence="9" key="2">
    <citation type="submission" date="2022-05" db="EMBL/GenBank/DDBJ databases">
        <authorList>
            <person name="Proctor A.L."/>
            <person name="Phillips G.J."/>
            <person name="Wannemuehler M.J."/>
        </authorList>
    </citation>
    <scope>NUCLEOTIDE SEQUENCE</scope>
    <source>
        <strain evidence="9">ASF457</strain>
    </source>
</reference>
<feature type="domain" description="PurM-like C-terminal" evidence="7">
    <location>
        <begin position="443"/>
        <end position="594"/>
    </location>
</feature>
<dbReference type="PANTHER" id="PTHR10099:SF1">
    <property type="entry name" value="PHOSPHORIBOSYLFORMYLGLYCINAMIDINE SYNTHASE"/>
    <property type="match status" value="1"/>
</dbReference>
<dbReference type="SUPFAM" id="SSF55326">
    <property type="entry name" value="PurM N-terminal domain-like"/>
    <property type="match status" value="2"/>
</dbReference>
<dbReference type="Gene3D" id="3.40.50.880">
    <property type="match status" value="1"/>
</dbReference>
<accession>V2PXJ7</accession>
<sequence length="1259" mass="138963">MAVNRIYVTKRNEHAVEALRLFNMLKNDESISGLEKLTILNRYDVEGLNDEQLKETLNTVFSEPMVDDIYLETYPFGSSKYFSVEYLPGQYDQRSDSAEQCIKVMTGAEKVTVRCAKTYVLEGSISDDDVKKVISILVNTIDQRIALELKPETLALIMPEPAPVKEVDGFINMNESELNGLILSMGLAMNIDDIKFSQNYFKNQEKRNPTETELKLLDTYWSDHCRHTTFNTILEDIKIEDGKYSRLFNEVLEKYYTMRKEIYGESIKNKPVSLMDMAVIGAKDAKRKGLLNNLEESEENNACSIEIDVNIDGRKEPWLLQFKNETHNHPTEIEPFGGAATCVGGAIRDPLSGRAYVYQSMRITGGADPRMPVDDYLKGKKLPQRKIVQDAAKGFSSYGNQIGLTTGYVQEFYHNGFTAKRLETGAVIGACPKKAVRRESPSVNDLIILLGGRTGRDGVGGATGSSKEHDASSIEICGAEVQKGNAPEEHKIQRLFRKENVSAMIKKCNDFGAGGVAVAIGELADGLEIDLNKVPKKYEGLTGTETALSESQERMAVVIDAADLESFINECRKENLEATLVAKVTDSKRLKMVHDGKIIVDISREFLDSAGVARYQKAYISSPEKTNYIENKKCGSFKELVENTLSDLNVCSQKGLVEMFDSTIGASSVVTPFGGKTGNTPAQSMVAKIPVQSGDTTTVSIMASGYNPFIMEWSPFHGAYFAVVESVAKIASAGGRLEDIRLSFQEYFERLMQDEKRWGKPAAALLGALKVQYDLGLAAIGGKDSMSGTFKDSDTGREINVPPTLISFAAAPADLSNIVTNQIELDGGNVYLLKTPLSSDDLLDIKAFKENLKTLEKLIADKVVKTVHTVTNGGVIEALVKMAFGNMAGLNIKNISLNELSFPFYGSFLIQTKKSYDIKGINNITEIAELNHNQELSYNNEKVSLADALVLWQSPLEHIFPSKVSGESIIIKPQDYLQRSSLKKAKVIIKPQVTVLALPGTNCEYDTKRIFEHAGSRTVEPFIFRNMCVEDAYSSCNEFAELVNKSQILVLPGGFSAGDEPEGSGKFYVSVLKNDKVRKAVDDLINKRDGLIIGICNGFQALIKTGILTYGHICDLSEEDATLSFNTIGRHVSQMVHTRVTSLNSPWMNLRNIGEIDIVPVSHGEGRFTAPQKLIDKLFENGQVLFQYTDLAGNITMDSPYNPNGSVMAIEGICSPCGRALGKMGHSERFGNGVHINNNYGNMNQRLFEAGVKYFTGEE</sequence>
<reference evidence="9" key="1">
    <citation type="journal article" date="2014" name="Genome Announc.">
        <title>Draft genome sequences of the altered schaedler flora, a defined bacterial community from gnotobiotic mice.</title>
        <authorList>
            <person name="Wannemuehler M.J."/>
            <person name="Overstreet A.M."/>
            <person name="Ward D.V."/>
            <person name="Phillips G.J."/>
        </authorList>
    </citation>
    <scope>NUCLEOTIDE SEQUENCE</scope>
    <source>
        <strain evidence="9">ASF457</strain>
    </source>
</reference>
<dbReference type="FunFam" id="3.30.1330.10:FF:000013">
    <property type="entry name" value="Phosphoribosylformylglycinamidine synthase"/>
    <property type="match status" value="1"/>
</dbReference>
<dbReference type="SMART" id="SM01211">
    <property type="entry name" value="GATase_5"/>
    <property type="match status" value="1"/>
</dbReference>
<keyword evidence="4" id="KW-0658">Purine biosynthesis</keyword>
<protein>
    <submittedName>
        <fullName evidence="9">Phosphoribosylformylglycinamidine synthase</fullName>
        <ecNumber evidence="9">6.3.5.3</ecNumber>
    </submittedName>
</protein>
<feature type="domain" description="Phosphoribosylformylglycinamidine synthase linker" evidence="8">
    <location>
        <begin position="184"/>
        <end position="227"/>
    </location>
</feature>
<organism evidence="9 10">
    <name type="scientific">Mucispirillum schaedleri ASF457</name>
    <dbReference type="NCBI Taxonomy" id="1379858"/>
    <lineage>
        <taxon>Bacteria</taxon>
        <taxon>Pseudomonadati</taxon>
        <taxon>Deferribacterota</taxon>
        <taxon>Deferribacteres</taxon>
        <taxon>Deferribacterales</taxon>
        <taxon>Mucispirillaceae</taxon>
        <taxon>Mucispirillum</taxon>
    </lineage>
</organism>
<dbReference type="SUPFAM" id="SSF52317">
    <property type="entry name" value="Class I glutamine amidotransferase-like"/>
    <property type="match status" value="1"/>
</dbReference>
<dbReference type="GO" id="GO:0006164">
    <property type="term" value="P:purine nucleotide biosynthetic process"/>
    <property type="evidence" value="ECO:0007669"/>
    <property type="project" value="UniProtKB-KW"/>
</dbReference>
<dbReference type="CDD" id="cd02203">
    <property type="entry name" value="PurL_repeat1"/>
    <property type="match status" value="1"/>
</dbReference>
<reference evidence="9" key="3">
    <citation type="submission" date="2022-06" db="EMBL/GenBank/DDBJ databases">
        <title>Resources to Facilitate Use of the Altered Schaedler Flora (ASF) Mouse Model to Study Microbiome Function.</title>
        <authorList>
            <person name="Proctor A."/>
            <person name="Parvinroo S."/>
            <person name="Richie T."/>
            <person name="Jia X."/>
            <person name="Lee S.T.M."/>
            <person name="Karp P.D."/>
            <person name="Paley S."/>
            <person name="Kostic A.D."/>
            <person name="Pierre J.F."/>
            <person name="Wannemuehler M.J."/>
            <person name="Phillips G.J."/>
        </authorList>
    </citation>
    <scope>NUCLEOTIDE SEQUENCE</scope>
    <source>
        <strain evidence="9">ASF457</strain>
    </source>
</reference>
<keyword evidence="3" id="KW-0547">Nucleotide-binding</keyword>
<gene>
    <name evidence="9" type="primary">purL</name>
    <name evidence="9" type="ORF">N508_002101</name>
</gene>
<dbReference type="AlphaFoldDB" id="V2PXJ7"/>
<name>V2PXJ7_9BACT</name>
<dbReference type="eggNOG" id="COG0046">
    <property type="taxonomic scope" value="Bacteria"/>
</dbReference>
<dbReference type="GO" id="GO:0005737">
    <property type="term" value="C:cytoplasm"/>
    <property type="evidence" value="ECO:0007669"/>
    <property type="project" value="TreeGrafter"/>
</dbReference>
<dbReference type="EMBL" id="CP097562">
    <property type="protein sequence ID" value="USF25006.1"/>
    <property type="molecule type" value="Genomic_DNA"/>
</dbReference>
<keyword evidence="2" id="KW-0479">Metal-binding</keyword>
<evidence type="ECO:0000256" key="3">
    <source>
        <dbReference type="ARBA" id="ARBA00022741"/>
    </source>
</evidence>
<dbReference type="EC" id="6.3.5.3" evidence="9"/>
<dbReference type="Gene3D" id="3.90.650.10">
    <property type="entry name" value="PurM-like C-terminal domain"/>
    <property type="match status" value="1"/>
</dbReference>
<dbReference type="Pfam" id="PF18072">
    <property type="entry name" value="FGAR-AT_linker"/>
    <property type="match status" value="1"/>
</dbReference>
<evidence type="ECO:0000256" key="1">
    <source>
        <dbReference type="ARBA" id="ARBA00022598"/>
    </source>
</evidence>
<dbReference type="RefSeq" id="WP_023276645.1">
    <property type="nucleotide sequence ID" value="NZ_CP097562.1"/>
</dbReference>
<dbReference type="InterPro" id="IPR029062">
    <property type="entry name" value="Class_I_gatase-like"/>
</dbReference>
<keyword evidence="6" id="KW-0460">Magnesium</keyword>
<dbReference type="GO" id="GO:0005524">
    <property type="term" value="F:ATP binding"/>
    <property type="evidence" value="ECO:0007669"/>
    <property type="project" value="UniProtKB-KW"/>
</dbReference>
<evidence type="ECO:0000256" key="2">
    <source>
        <dbReference type="ARBA" id="ARBA00022723"/>
    </source>
</evidence>
<evidence type="ECO:0000259" key="8">
    <source>
        <dbReference type="Pfam" id="PF18072"/>
    </source>
</evidence>
<evidence type="ECO:0000256" key="5">
    <source>
        <dbReference type="ARBA" id="ARBA00022840"/>
    </source>
</evidence>
<evidence type="ECO:0000313" key="10">
    <source>
        <dbReference type="Proteomes" id="UP000017429"/>
    </source>
</evidence>
<dbReference type="InterPro" id="IPR010918">
    <property type="entry name" value="PurM-like_C_dom"/>
</dbReference>
<proteinExistence type="predicted"/>
<dbReference type="InterPro" id="IPR010141">
    <property type="entry name" value="FGAM_synthase"/>
</dbReference>
<dbReference type="OrthoDB" id="9804441at2"/>
<keyword evidence="10" id="KW-1185">Reference proteome</keyword>
<dbReference type="CDD" id="cd02204">
    <property type="entry name" value="PurL_repeat2"/>
    <property type="match status" value="1"/>
</dbReference>
<dbReference type="Proteomes" id="UP000017429">
    <property type="component" value="Chromosome"/>
</dbReference>
<evidence type="ECO:0000256" key="6">
    <source>
        <dbReference type="ARBA" id="ARBA00022842"/>
    </source>
</evidence>
<dbReference type="Gene3D" id="3.30.1330.10">
    <property type="entry name" value="PurM-like, N-terminal domain"/>
    <property type="match status" value="2"/>
</dbReference>
<evidence type="ECO:0000256" key="4">
    <source>
        <dbReference type="ARBA" id="ARBA00022755"/>
    </source>
</evidence>
<dbReference type="InterPro" id="IPR036676">
    <property type="entry name" value="PurM-like_C_sf"/>
</dbReference>
<dbReference type="KEGG" id="msch:N508_002101"/>
<dbReference type="GO" id="GO:0046872">
    <property type="term" value="F:metal ion binding"/>
    <property type="evidence" value="ECO:0007669"/>
    <property type="project" value="UniProtKB-KW"/>
</dbReference>
<dbReference type="InterPro" id="IPR036921">
    <property type="entry name" value="PurM-like_N_sf"/>
</dbReference>
<dbReference type="SUPFAM" id="SSF56042">
    <property type="entry name" value="PurM C-terminal domain-like"/>
    <property type="match status" value="2"/>
</dbReference>